<name>A0A6L6IHQ6_9ENTR</name>
<reference evidence="1 2" key="1">
    <citation type="submission" date="2019-11" db="EMBL/GenBank/DDBJ databases">
        <title>Escherichia alba sp. nov. isolated from the gut of plastic-eating superworms Zophobas atratus.</title>
        <authorList>
            <person name="Yang Y."/>
        </authorList>
    </citation>
    <scope>NUCLEOTIDE SEQUENCE [LARGE SCALE GENOMIC DNA]</scope>
    <source>
        <strain evidence="2">BIT-B35</strain>
    </source>
</reference>
<sequence length="50" mass="5589">MASEIALMGWALNVIAIDRLFNNAFHPLSFRNKNNVTPLKECEEHHPAGA</sequence>
<comment type="caution">
    <text evidence="1">The sequence shown here is derived from an EMBL/GenBank/DDBJ whole genome shotgun (WGS) entry which is preliminary data.</text>
</comment>
<dbReference type="AlphaFoldDB" id="A0A6L6IHQ6"/>
<dbReference type="EMBL" id="WMJZ01000004">
    <property type="protein sequence ID" value="MTH45437.1"/>
    <property type="molecule type" value="Genomic_DNA"/>
</dbReference>
<accession>A0A6L6IHQ6</accession>
<proteinExistence type="predicted"/>
<gene>
    <name evidence="1" type="ORF">GJV78_03995</name>
</gene>
<dbReference type="RefSeq" id="WP_155107120.1">
    <property type="nucleotide sequence ID" value="NZ_WMJZ01000004.1"/>
</dbReference>
<dbReference type="Proteomes" id="UP000477739">
    <property type="component" value="Unassembled WGS sequence"/>
</dbReference>
<evidence type="ECO:0000313" key="1">
    <source>
        <dbReference type="EMBL" id="MTH45437.1"/>
    </source>
</evidence>
<keyword evidence="2" id="KW-1185">Reference proteome</keyword>
<evidence type="ECO:0000313" key="2">
    <source>
        <dbReference type="Proteomes" id="UP000477739"/>
    </source>
</evidence>
<protein>
    <submittedName>
        <fullName evidence="1">Uncharacterized protein</fullName>
    </submittedName>
</protein>
<organism evidence="1 2">
    <name type="scientific">Intestinirhabdus alba</name>
    <dbReference type="NCBI Taxonomy" id="2899544"/>
    <lineage>
        <taxon>Bacteria</taxon>
        <taxon>Pseudomonadati</taxon>
        <taxon>Pseudomonadota</taxon>
        <taxon>Gammaproteobacteria</taxon>
        <taxon>Enterobacterales</taxon>
        <taxon>Enterobacteriaceae</taxon>
        <taxon>Intestinirhabdus</taxon>
    </lineage>
</organism>